<comment type="caution">
    <text evidence="1">The sequence shown here is derived from an EMBL/GenBank/DDBJ whole genome shotgun (WGS) entry which is preliminary data.</text>
</comment>
<name>A0ABQ4DPF4_9CELL</name>
<keyword evidence="2" id="KW-1185">Reference proteome</keyword>
<gene>
    <name evidence="1" type="ORF">Cph01nite_25830</name>
</gene>
<sequence>MEVLDRDPGGWSLLTDDGRLLLDVHVGHSPVGSSVVIALDDAERSAYRAEGRDYLVRLAAQVQDSAPLGAGTASPYRARDLTAEVGDELARKVASWRARSDAP</sequence>
<reference evidence="1 2" key="1">
    <citation type="submission" date="2021-01" db="EMBL/GenBank/DDBJ databases">
        <title>Whole genome shotgun sequence of Cellulomonas phragmiteti NBRC 110785.</title>
        <authorList>
            <person name="Komaki H."/>
            <person name="Tamura T."/>
        </authorList>
    </citation>
    <scope>NUCLEOTIDE SEQUENCE [LARGE SCALE GENOMIC DNA]</scope>
    <source>
        <strain evidence="1 2">NBRC 110785</strain>
    </source>
</reference>
<protein>
    <submittedName>
        <fullName evidence="1">Uncharacterized protein</fullName>
    </submittedName>
</protein>
<dbReference type="RefSeq" id="WP_203674872.1">
    <property type="nucleotide sequence ID" value="NZ_BONP01000016.1"/>
</dbReference>
<evidence type="ECO:0000313" key="1">
    <source>
        <dbReference type="EMBL" id="GIG40821.1"/>
    </source>
</evidence>
<organism evidence="1 2">
    <name type="scientific">Cellulomonas phragmiteti</name>
    <dbReference type="NCBI Taxonomy" id="478780"/>
    <lineage>
        <taxon>Bacteria</taxon>
        <taxon>Bacillati</taxon>
        <taxon>Actinomycetota</taxon>
        <taxon>Actinomycetes</taxon>
        <taxon>Micrococcales</taxon>
        <taxon>Cellulomonadaceae</taxon>
        <taxon>Cellulomonas</taxon>
    </lineage>
</organism>
<dbReference type="EMBL" id="BONP01000016">
    <property type="protein sequence ID" value="GIG40821.1"/>
    <property type="molecule type" value="Genomic_DNA"/>
</dbReference>
<dbReference type="Proteomes" id="UP000614741">
    <property type="component" value="Unassembled WGS sequence"/>
</dbReference>
<proteinExistence type="predicted"/>
<accession>A0ABQ4DPF4</accession>
<evidence type="ECO:0000313" key="2">
    <source>
        <dbReference type="Proteomes" id="UP000614741"/>
    </source>
</evidence>